<keyword evidence="1" id="KW-1133">Transmembrane helix</keyword>
<feature type="transmembrane region" description="Helical" evidence="1">
    <location>
        <begin position="179"/>
        <end position="209"/>
    </location>
</feature>
<feature type="transmembrane region" description="Helical" evidence="1">
    <location>
        <begin position="314"/>
        <end position="335"/>
    </location>
</feature>
<protein>
    <submittedName>
        <fullName evidence="2">YfhO family protein</fullName>
    </submittedName>
</protein>
<feature type="transmembrane region" description="Helical" evidence="1">
    <location>
        <begin position="388"/>
        <end position="405"/>
    </location>
</feature>
<feature type="transmembrane region" description="Helical" evidence="1">
    <location>
        <begin position="341"/>
        <end position="358"/>
    </location>
</feature>
<reference evidence="2 3" key="1">
    <citation type="submission" date="2020-02" db="EMBL/GenBank/DDBJ databases">
        <authorList>
            <person name="Kociolek L.K."/>
            <person name="Ozer E.A."/>
        </authorList>
    </citation>
    <scope>NUCLEOTIDE SEQUENCE [LARGE SCALE GENOMIC DNA]</scope>
    <source>
        <strain evidence="2 3">ATCC 14501</strain>
    </source>
</reference>
<feature type="transmembrane region" description="Helical" evidence="1">
    <location>
        <begin position="287"/>
        <end position="305"/>
    </location>
</feature>
<name>A0AAP9SG87_CLOIN</name>
<keyword evidence="1" id="KW-0472">Membrane</keyword>
<evidence type="ECO:0000256" key="1">
    <source>
        <dbReference type="SAM" id="Phobius"/>
    </source>
</evidence>
<dbReference type="GeneID" id="61927913"/>
<evidence type="ECO:0000313" key="3">
    <source>
        <dbReference type="Proteomes" id="UP000503330"/>
    </source>
</evidence>
<feature type="transmembrane region" description="Helical" evidence="1">
    <location>
        <begin position="102"/>
        <end position="121"/>
    </location>
</feature>
<dbReference type="InterPro" id="IPR018580">
    <property type="entry name" value="Uncharacterised_YfhO"/>
</dbReference>
<feature type="transmembrane region" description="Helical" evidence="1">
    <location>
        <begin position="365"/>
        <end position="382"/>
    </location>
</feature>
<organism evidence="2 3">
    <name type="scientific">Clostridium innocuum</name>
    <dbReference type="NCBI Taxonomy" id="1522"/>
    <lineage>
        <taxon>Bacteria</taxon>
        <taxon>Bacillati</taxon>
        <taxon>Bacillota</taxon>
        <taxon>Clostridia</taxon>
        <taxon>Eubacteriales</taxon>
        <taxon>Clostridiaceae</taxon>
        <taxon>Clostridium</taxon>
    </lineage>
</organism>
<proteinExistence type="predicted"/>
<dbReference type="Pfam" id="PF09586">
    <property type="entry name" value="YfhO"/>
    <property type="match status" value="1"/>
</dbReference>
<gene>
    <name evidence="2" type="ORF">G4D54_20210</name>
</gene>
<sequence>MKKNDIRYMAVLGILIVLITGVLFTLLQSKQLVYGSITDWLSQHVAFAEYFRENFYQTGQLYPDFSLQLGAGQNMAEFIYYGLLRPEILLSYAFPMIKMSTYIMISSIALTITSTELFYYWIRKQNISQHAAFFASVIFLCAGPMLFHTHKHVMFINYMPWLILTFIGIQRYLQKRKSALMMIGIVLMILESYFYSVSALFMCGIYAIYEILRMQKKIDYLESLKTIGRLMGQVLIGVGISCFILLPTVIMMFSHTREAIQSPTLMELLKPDMDISALTYTGFRSNAYSAGMCVIALAAVVYFIFRNSKEKRALGIMTLLITILPLFCYILNGLQYVREKSLIPMIPLIGYMIAEMLSEMENKPSRRLLWILPFLFLPYFFIELENLKLLYLIDAFFCSGIFILYTVTRKKYIFGIYLLFPLLLTMPTNKVENFVKQSQLSKFENTDKKAQVKAALDQDSSLYRFDDLHYALRTCNQVLDSRMYKTSLYSSNRNQDYSYFTDKVMGMPGPSTNNATVTAEKNSFFQSLMSVKYLYGKGTVPLHYSILSGDKNGYVAVNENVLPMGYATSDLLSKQQFQDLKYPYSMEAVYNNAVVERADVKEWKSSLQEVQLSYKLLHMDDSVTVKKLKNGYQLTVSKKSTINLRLDQSIDGQLLILDLPITEIKKPSRTVVGIEINGIVNKRGSNSDMYGNNRNNFRYVLDRDKPWRDITLKLEKGAYTIQNPKAYLMDGSVLTERNKSIDALKGERMSGNNVLKGEIDVRDDGYFVTSIPFDKGFTVRLDNQEIAYEKVNTAFVGFPIKKGHHTVEITYQMPGKSAGIMVSILSLLIATALYLKQKDPYSGGTDSKSFQ</sequence>
<evidence type="ECO:0000313" key="2">
    <source>
        <dbReference type="EMBL" id="QJA04590.1"/>
    </source>
</evidence>
<dbReference type="PANTHER" id="PTHR38454:SF1">
    <property type="entry name" value="INTEGRAL MEMBRANE PROTEIN"/>
    <property type="match status" value="1"/>
</dbReference>
<keyword evidence="1" id="KW-0812">Transmembrane</keyword>
<accession>A0AAP9SG87</accession>
<dbReference type="RefSeq" id="WP_002606031.1">
    <property type="nucleotide sequence ID" value="NZ_CABHIW010000003.1"/>
</dbReference>
<dbReference type="AlphaFoldDB" id="A0AAP9SG87"/>
<dbReference type="EMBL" id="CP048838">
    <property type="protein sequence ID" value="QJA04590.1"/>
    <property type="molecule type" value="Genomic_DNA"/>
</dbReference>
<dbReference type="Proteomes" id="UP000503330">
    <property type="component" value="Chromosome"/>
</dbReference>
<feature type="transmembrane region" description="Helical" evidence="1">
    <location>
        <begin position="6"/>
        <end position="27"/>
    </location>
</feature>
<feature type="transmembrane region" description="Helical" evidence="1">
    <location>
        <begin position="230"/>
        <end position="253"/>
    </location>
</feature>
<feature type="transmembrane region" description="Helical" evidence="1">
    <location>
        <begin position="127"/>
        <end position="147"/>
    </location>
</feature>
<dbReference type="PANTHER" id="PTHR38454">
    <property type="entry name" value="INTEGRAL MEMBRANE PROTEIN-RELATED"/>
    <property type="match status" value="1"/>
</dbReference>
<feature type="transmembrane region" description="Helical" evidence="1">
    <location>
        <begin position="154"/>
        <end position="173"/>
    </location>
</feature>